<dbReference type="GO" id="GO:0008360">
    <property type="term" value="P:regulation of cell shape"/>
    <property type="evidence" value="ECO:0007669"/>
    <property type="project" value="UniProtKB-KW"/>
</dbReference>
<comment type="similarity">
    <text evidence="2">Belongs to the MreD family.</text>
</comment>
<evidence type="ECO:0000313" key="9">
    <source>
        <dbReference type="EMBL" id="NYG38545.1"/>
    </source>
</evidence>
<dbReference type="Proteomes" id="UP000592181">
    <property type="component" value="Unassembled WGS sequence"/>
</dbReference>
<keyword evidence="5" id="KW-0133">Cell shape</keyword>
<evidence type="ECO:0000256" key="3">
    <source>
        <dbReference type="ARBA" id="ARBA00022475"/>
    </source>
</evidence>
<comment type="caution">
    <text evidence="9">The sequence shown here is derived from an EMBL/GenBank/DDBJ whole genome shotgun (WGS) entry which is preliminary data.</text>
</comment>
<feature type="transmembrane region" description="Helical" evidence="8">
    <location>
        <begin position="148"/>
        <end position="167"/>
    </location>
</feature>
<evidence type="ECO:0000256" key="1">
    <source>
        <dbReference type="ARBA" id="ARBA00004651"/>
    </source>
</evidence>
<feature type="transmembrane region" description="Helical" evidence="8">
    <location>
        <begin position="115"/>
        <end position="136"/>
    </location>
</feature>
<comment type="subcellular location">
    <subcellularLocation>
        <location evidence="1">Cell membrane</location>
        <topology evidence="1">Multi-pass membrane protein</topology>
    </subcellularLocation>
</comment>
<keyword evidence="10" id="KW-1185">Reference proteome</keyword>
<accession>A0A852XJ01</accession>
<evidence type="ECO:0000313" key="10">
    <source>
        <dbReference type="Proteomes" id="UP000592181"/>
    </source>
</evidence>
<dbReference type="RefSeq" id="WP_179463723.1">
    <property type="nucleotide sequence ID" value="NZ_JACBZX010000001.1"/>
</dbReference>
<evidence type="ECO:0000256" key="6">
    <source>
        <dbReference type="ARBA" id="ARBA00022989"/>
    </source>
</evidence>
<dbReference type="Gene3D" id="1.10.1760.20">
    <property type="match status" value="1"/>
</dbReference>
<name>A0A852XJ01_9MICO</name>
<keyword evidence="4 8" id="KW-0812">Transmembrane</keyword>
<evidence type="ECO:0000256" key="8">
    <source>
        <dbReference type="SAM" id="Phobius"/>
    </source>
</evidence>
<keyword evidence="6 8" id="KW-1133">Transmembrane helix</keyword>
<sequence length="180" mass="18487">MSRVGPGVSSRVGSGAGALLRLRWSVRVLAVLLALTLVLALAARGVLAPPDLVLLVVVAAALVSGSRAGAGLGLVGGWLLDLAPPGGEPLGLTALTLGAAGWVAGTAHRRAGHPWWWPVPVVALAFLTSRLVPVLLDLAVGRPVAWGSLTWQLVATATLGLVVVPLLERLDAALVRRRWA</sequence>
<dbReference type="EMBL" id="JACBZX010000001">
    <property type="protein sequence ID" value="NYG38545.1"/>
    <property type="molecule type" value="Genomic_DNA"/>
</dbReference>
<protein>
    <submittedName>
        <fullName evidence="9">Rod shape-determining protein MreD</fullName>
    </submittedName>
</protein>
<evidence type="ECO:0000256" key="2">
    <source>
        <dbReference type="ARBA" id="ARBA00007776"/>
    </source>
</evidence>
<dbReference type="AlphaFoldDB" id="A0A852XJ01"/>
<organism evidence="9 10">
    <name type="scientific">Janibacter alkaliphilus</name>
    <dbReference type="NCBI Taxonomy" id="1069963"/>
    <lineage>
        <taxon>Bacteria</taxon>
        <taxon>Bacillati</taxon>
        <taxon>Actinomycetota</taxon>
        <taxon>Actinomycetes</taxon>
        <taxon>Micrococcales</taxon>
        <taxon>Intrasporangiaceae</taxon>
        <taxon>Janibacter</taxon>
    </lineage>
</organism>
<keyword evidence="3" id="KW-1003">Cell membrane</keyword>
<dbReference type="InterPro" id="IPR007227">
    <property type="entry name" value="Cell_shape_determining_MreD"/>
</dbReference>
<evidence type="ECO:0000256" key="4">
    <source>
        <dbReference type="ARBA" id="ARBA00022692"/>
    </source>
</evidence>
<reference evidence="9 10" key="1">
    <citation type="submission" date="2020-07" db="EMBL/GenBank/DDBJ databases">
        <title>Sequencing the genomes of 1000 actinobacteria strains.</title>
        <authorList>
            <person name="Klenk H.-P."/>
        </authorList>
    </citation>
    <scope>NUCLEOTIDE SEQUENCE [LARGE SCALE GENOMIC DNA]</scope>
    <source>
        <strain evidence="9 10">DSM 24723</strain>
    </source>
</reference>
<evidence type="ECO:0000256" key="5">
    <source>
        <dbReference type="ARBA" id="ARBA00022960"/>
    </source>
</evidence>
<dbReference type="GO" id="GO:0005886">
    <property type="term" value="C:plasma membrane"/>
    <property type="evidence" value="ECO:0007669"/>
    <property type="project" value="UniProtKB-SubCell"/>
</dbReference>
<dbReference type="NCBIfam" id="TIGR03426">
    <property type="entry name" value="shape_MreD"/>
    <property type="match status" value="1"/>
</dbReference>
<feature type="transmembrane region" description="Helical" evidence="8">
    <location>
        <begin position="52"/>
        <end position="78"/>
    </location>
</feature>
<evidence type="ECO:0000256" key="7">
    <source>
        <dbReference type="ARBA" id="ARBA00023136"/>
    </source>
</evidence>
<proteinExistence type="inferred from homology"/>
<feature type="transmembrane region" description="Helical" evidence="8">
    <location>
        <begin position="90"/>
        <end position="108"/>
    </location>
</feature>
<keyword evidence="7 8" id="KW-0472">Membrane</keyword>
<gene>
    <name evidence="9" type="ORF">BJY28_003014</name>
</gene>
<feature type="transmembrane region" description="Helical" evidence="8">
    <location>
        <begin position="24"/>
        <end position="43"/>
    </location>
</feature>